<organism evidence="1">
    <name type="scientific">Mesocestoides corti</name>
    <name type="common">Flatworm</name>
    <dbReference type="NCBI Taxonomy" id="53468"/>
    <lineage>
        <taxon>Eukaryota</taxon>
        <taxon>Metazoa</taxon>
        <taxon>Spiralia</taxon>
        <taxon>Lophotrochozoa</taxon>
        <taxon>Platyhelminthes</taxon>
        <taxon>Cestoda</taxon>
        <taxon>Eucestoda</taxon>
        <taxon>Cyclophyllidea</taxon>
        <taxon>Mesocestoididae</taxon>
        <taxon>Mesocestoides</taxon>
    </lineage>
</organism>
<dbReference type="WBParaSite" id="MCU_007544-RA">
    <property type="protein sequence ID" value="MCU_007544-RA"/>
    <property type="gene ID" value="MCU_007544"/>
</dbReference>
<name>A0A5K3FDF9_MESCO</name>
<proteinExistence type="predicted"/>
<sequence>MHCVPYYTNDFRLIRVFNDSDCYTYCIFLLIPQITKIK</sequence>
<evidence type="ECO:0000313" key="1">
    <source>
        <dbReference type="WBParaSite" id="MCU_007544-RA"/>
    </source>
</evidence>
<dbReference type="AlphaFoldDB" id="A0A5K3FDF9"/>
<reference evidence="1" key="1">
    <citation type="submission" date="2019-11" db="UniProtKB">
        <authorList>
            <consortium name="WormBaseParasite"/>
        </authorList>
    </citation>
    <scope>IDENTIFICATION</scope>
</reference>
<protein>
    <submittedName>
        <fullName evidence="1">Heat shock 70 kDa protein 14</fullName>
    </submittedName>
</protein>
<accession>A0A5K3FDF9</accession>